<proteinExistence type="predicted"/>
<evidence type="ECO:0000313" key="5">
    <source>
        <dbReference type="Proteomes" id="UP001165085"/>
    </source>
</evidence>
<dbReference type="InterPro" id="IPR038746">
    <property type="entry name" value="Atat"/>
</dbReference>
<dbReference type="Pfam" id="PF05301">
    <property type="entry name" value="Acetyltransf_16"/>
    <property type="match status" value="1"/>
</dbReference>
<keyword evidence="2" id="KW-0012">Acyltransferase</keyword>
<dbReference type="Proteomes" id="UP001165085">
    <property type="component" value="Unassembled WGS sequence"/>
</dbReference>
<dbReference type="GO" id="GO:0019799">
    <property type="term" value="F:tubulin N-acetyltransferase activity"/>
    <property type="evidence" value="ECO:0007669"/>
    <property type="project" value="InterPro"/>
</dbReference>
<dbReference type="PANTHER" id="PTHR12327">
    <property type="entry name" value="ALPHA-TUBULIN N-ACETYLTRANSFERASE 1"/>
    <property type="match status" value="1"/>
</dbReference>
<protein>
    <recommendedName>
        <fullName evidence="3">N-acetyltransferase domain-containing protein</fullName>
    </recommendedName>
</protein>
<dbReference type="AlphaFoldDB" id="A0A9W7B066"/>
<organism evidence="4 5">
    <name type="scientific">Triparma strigata</name>
    <dbReference type="NCBI Taxonomy" id="1606541"/>
    <lineage>
        <taxon>Eukaryota</taxon>
        <taxon>Sar</taxon>
        <taxon>Stramenopiles</taxon>
        <taxon>Ochrophyta</taxon>
        <taxon>Bolidophyceae</taxon>
        <taxon>Parmales</taxon>
        <taxon>Triparmaceae</taxon>
        <taxon>Triparma</taxon>
    </lineage>
</organism>
<reference evidence="5" key="1">
    <citation type="journal article" date="2023" name="Commun. Biol.">
        <title>Genome analysis of Parmales, the sister group of diatoms, reveals the evolutionary specialization of diatoms from phago-mixotrophs to photoautotrophs.</title>
        <authorList>
            <person name="Ban H."/>
            <person name="Sato S."/>
            <person name="Yoshikawa S."/>
            <person name="Yamada K."/>
            <person name="Nakamura Y."/>
            <person name="Ichinomiya M."/>
            <person name="Sato N."/>
            <person name="Blanc-Mathieu R."/>
            <person name="Endo H."/>
            <person name="Kuwata A."/>
            <person name="Ogata H."/>
        </authorList>
    </citation>
    <scope>NUCLEOTIDE SEQUENCE [LARGE SCALE GENOMIC DNA]</scope>
    <source>
        <strain evidence="5">NIES 3701</strain>
    </source>
</reference>
<dbReference type="Gene3D" id="3.40.630.30">
    <property type="match status" value="1"/>
</dbReference>
<dbReference type="OrthoDB" id="447510at2759"/>
<dbReference type="GO" id="GO:0005874">
    <property type="term" value="C:microtubule"/>
    <property type="evidence" value="ECO:0007669"/>
    <property type="project" value="InterPro"/>
</dbReference>
<dbReference type="EMBL" id="BRXY01000236">
    <property type="protein sequence ID" value="GMH79711.1"/>
    <property type="molecule type" value="Genomic_DNA"/>
</dbReference>
<keyword evidence="1" id="KW-0808">Transferase</keyword>
<dbReference type="PANTHER" id="PTHR12327:SF0">
    <property type="entry name" value="ALPHA-TUBULIN N-ACETYLTRANSFERASE 1"/>
    <property type="match status" value="1"/>
</dbReference>
<dbReference type="PROSITE" id="PS51730">
    <property type="entry name" value="GNAT_ATAT"/>
    <property type="match status" value="1"/>
</dbReference>
<evidence type="ECO:0000256" key="2">
    <source>
        <dbReference type="ARBA" id="ARBA00023315"/>
    </source>
</evidence>
<dbReference type="InterPro" id="IPR007965">
    <property type="entry name" value="GNAT_ATAT"/>
</dbReference>
<keyword evidence="5" id="KW-1185">Reference proteome</keyword>
<feature type="domain" description="N-acetyltransferase" evidence="3">
    <location>
        <begin position="1"/>
        <end position="164"/>
    </location>
</feature>
<gene>
    <name evidence="4" type="ORF">TrST_g7919</name>
</gene>
<sequence>MCDLEVKVWTPSNPPPPEVLSELDVLGEESGVSQKLKSPITSSSLFLSPRALSESQTLYTLHSPTSLLGYAKTGLKNLYLYDPSSPKSSLKPYPSTLSLLDIYTPHQRLGYGKLLMDAIYSSNPTKRIAYDRPSSMLPGFLSKNYGMENGGKQNNGYMVFRDFFQE</sequence>
<comment type="caution">
    <text evidence="4">The sequence shown here is derived from an EMBL/GenBank/DDBJ whole genome shotgun (WGS) entry which is preliminary data.</text>
</comment>
<evidence type="ECO:0000313" key="4">
    <source>
        <dbReference type="EMBL" id="GMH79711.1"/>
    </source>
</evidence>
<name>A0A9W7B066_9STRA</name>
<evidence type="ECO:0000256" key="1">
    <source>
        <dbReference type="ARBA" id="ARBA00022679"/>
    </source>
</evidence>
<evidence type="ECO:0000259" key="3">
    <source>
        <dbReference type="PROSITE" id="PS51730"/>
    </source>
</evidence>
<accession>A0A9W7B066</accession>